<dbReference type="InterPro" id="IPR008840">
    <property type="entry name" value="Sipho_Gp157"/>
</dbReference>
<evidence type="ECO:0008006" key="2">
    <source>
        <dbReference type="Google" id="ProtNLM"/>
    </source>
</evidence>
<comment type="caution">
    <text evidence="1">The sequence shown here is derived from an EMBL/GenBank/DDBJ whole genome shotgun (WGS) entry which is preliminary data.</text>
</comment>
<proteinExistence type="predicted"/>
<accession>A0A0F8YIS1</accession>
<sequence>MTHLIDQELHHHILFKEQLREQFPNEDEETLTDTLEGMTDLTEILATVLRSSLDDAALADALQSRIGNMQERLSRIKVRAEQKRVLVLSAMEKAGLKNITESDITVSLRALPQPMIITDESKIPEAFWTAQAPKLNRNKLKTALHSDAEIPGAILGNGAMTISVRTK</sequence>
<dbReference type="EMBL" id="LAZR01053187">
    <property type="protein sequence ID" value="KKK81292.1"/>
    <property type="molecule type" value="Genomic_DNA"/>
</dbReference>
<dbReference type="Pfam" id="PF05565">
    <property type="entry name" value="Sipho_Gp157"/>
    <property type="match status" value="1"/>
</dbReference>
<gene>
    <name evidence="1" type="ORF">LCGC14_2814940</name>
</gene>
<reference evidence="1" key="1">
    <citation type="journal article" date="2015" name="Nature">
        <title>Complex archaea that bridge the gap between prokaryotes and eukaryotes.</title>
        <authorList>
            <person name="Spang A."/>
            <person name="Saw J.H."/>
            <person name="Jorgensen S.L."/>
            <person name="Zaremba-Niedzwiedzka K."/>
            <person name="Martijn J."/>
            <person name="Lind A.E."/>
            <person name="van Eijk R."/>
            <person name="Schleper C."/>
            <person name="Guy L."/>
            <person name="Ettema T.J."/>
        </authorList>
    </citation>
    <scope>NUCLEOTIDE SEQUENCE</scope>
</reference>
<name>A0A0F8YIS1_9ZZZZ</name>
<evidence type="ECO:0000313" key="1">
    <source>
        <dbReference type="EMBL" id="KKK81292.1"/>
    </source>
</evidence>
<dbReference type="AlphaFoldDB" id="A0A0F8YIS1"/>
<organism evidence="1">
    <name type="scientific">marine sediment metagenome</name>
    <dbReference type="NCBI Taxonomy" id="412755"/>
    <lineage>
        <taxon>unclassified sequences</taxon>
        <taxon>metagenomes</taxon>
        <taxon>ecological metagenomes</taxon>
    </lineage>
</organism>
<protein>
    <recommendedName>
        <fullName evidence="2">Siphovirus Gp157 family protein</fullName>
    </recommendedName>
</protein>